<dbReference type="InterPro" id="IPR036921">
    <property type="entry name" value="PurM-like_N_sf"/>
</dbReference>
<dbReference type="EMBL" id="JAMZEL010000006">
    <property type="protein sequence ID" value="MCP1384086.1"/>
    <property type="molecule type" value="Genomic_DNA"/>
</dbReference>
<name>A0ABT1FQW0_9BACT</name>
<sequence length="353" mass="37993">MKTNETGKITDEAFKNHIFPYCGAARKEVKIGPYFGTDISLITLPNGYEMALTSDPLSYIPSLGLEESAWLSVHLMANDMATTGVAPQYAQFVLNLPTEVSETDFQAYWQYIHRFCQQIGVAITGGHTGRFEGINSTIAGGGTMIAVAEKGKMLCSQWAQPSHDIIVTKQAALIATSILARSFPNTVKNECGVAVFQEASELFYQTTSLKEGLIASAFNEKEGPSVMAMHDVTEGGILGAIYEMAVASECGAEVVTDSLPIGPVVKTVCDFFAIDPAYSVGAGAMIMAVKPEKTAQLIQKLTEEGIPATRVGKFTTSEKGIRQRTQAGYSRIIPPATDPYWAAFFNALTQGLT</sequence>
<evidence type="ECO:0000256" key="1">
    <source>
        <dbReference type="ARBA" id="ARBA00006243"/>
    </source>
</evidence>
<dbReference type="InterPro" id="IPR016188">
    <property type="entry name" value="PurM-like_N"/>
</dbReference>
<dbReference type="InterPro" id="IPR011854">
    <property type="entry name" value="HypE"/>
</dbReference>
<dbReference type="RefSeq" id="WP_253529362.1">
    <property type="nucleotide sequence ID" value="NZ_JAMZEL010000006.1"/>
</dbReference>
<comment type="similarity">
    <text evidence="1">Belongs to the HypE family.</text>
</comment>
<dbReference type="Proteomes" id="UP001204772">
    <property type="component" value="Unassembled WGS sequence"/>
</dbReference>
<dbReference type="SUPFAM" id="SSF55326">
    <property type="entry name" value="PurM N-terminal domain-like"/>
    <property type="match status" value="1"/>
</dbReference>
<dbReference type="CDD" id="cd06061">
    <property type="entry name" value="PurM-like1"/>
    <property type="match status" value="1"/>
</dbReference>
<dbReference type="PANTHER" id="PTHR30303:SF4">
    <property type="entry name" value="HYDROGENASE EXPRESSION_FORMATION PROTEIN HYPE"/>
    <property type="match status" value="1"/>
</dbReference>
<organism evidence="4 5">
    <name type="scientific">Runella salmonicolor</name>
    <dbReference type="NCBI Taxonomy" id="2950278"/>
    <lineage>
        <taxon>Bacteria</taxon>
        <taxon>Pseudomonadati</taxon>
        <taxon>Bacteroidota</taxon>
        <taxon>Cytophagia</taxon>
        <taxon>Cytophagales</taxon>
        <taxon>Spirosomataceae</taxon>
        <taxon>Runella</taxon>
    </lineage>
</organism>
<dbReference type="PIRSF" id="PIRSF005644">
    <property type="entry name" value="Hdrgns_mtr_HypE"/>
    <property type="match status" value="1"/>
</dbReference>
<dbReference type="SUPFAM" id="SSF56042">
    <property type="entry name" value="PurM C-terminal domain-like"/>
    <property type="match status" value="1"/>
</dbReference>
<feature type="domain" description="PurM-like N-terminal" evidence="2">
    <location>
        <begin position="37"/>
        <end position="141"/>
    </location>
</feature>
<dbReference type="InterPro" id="IPR010918">
    <property type="entry name" value="PurM-like_C_dom"/>
</dbReference>
<reference evidence="4 5" key="1">
    <citation type="submission" date="2022-06" db="EMBL/GenBank/DDBJ databases">
        <title>Runella sp. S5 genome sequencing.</title>
        <authorList>
            <person name="Park S."/>
        </authorList>
    </citation>
    <scope>NUCLEOTIDE SEQUENCE [LARGE SCALE GENOMIC DNA]</scope>
    <source>
        <strain evidence="4 5">S5</strain>
    </source>
</reference>
<dbReference type="Gene3D" id="3.30.1330.10">
    <property type="entry name" value="PurM-like, N-terminal domain"/>
    <property type="match status" value="1"/>
</dbReference>
<gene>
    <name evidence="4" type="ORF">NCI00_16695</name>
</gene>
<dbReference type="Pfam" id="PF00586">
    <property type="entry name" value="AIRS"/>
    <property type="match status" value="1"/>
</dbReference>
<dbReference type="InterPro" id="IPR036676">
    <property type="entry name" value="PurM-like_C_sf"/>
</dbReference>
<keyword evidence="5" id="KW-1185">Reference proteome</keyword>
<evidence type="ECO:0000259" key="2">
    <source>
        <dbReference type="Pfam" id="PF00586"/>
    </source>
</evidence>
<feature type="domain" description="PurM-like C-terminal" evidence="3">
    <location>
        <begin position="201"/>
        <end position="320"/>
    </location>
</feature>
<dbReference type="PANTHER" id="PTHR30303">
    <property type="entry name" value="HYDROGENASE ISOENZYMES FORMATION PROTEIN HYPE"/>
    <property type="match status" value="1"/>
</dbReference>
<evidence type="ECO:0000313" key="4">
    <source>
        <dbReference type="EMBL" id="MCP1384086.1"/>
    </source>
</evidence>
<protein>
    <submittedName>
        <fullName evidence="4">AIR synthase family protein</fullName>
    </submittedName>
</protein>
<evidence type="ECO:0000313" key="5">
    <source>
        <dbReference type="Proteomes" id="UP001204772"/>
    </source>
</evidence>
<dbReference type="Gene3D" id="3.90.650.10">
    <property type="entry name" value="PurM-like C-terminal domain"/>
    <property type="match status" value="1"/>
</dbReference>
<proteinExistence type="inferred from homology"/>
<accession>A0ABT1FQW0</accession>
<evidence type="ECO:0000259" key="3">
    <source>
        <dbReference type="Pfam" id="PF02769"/>
    </source>
</evidence>
<dbReference type="Pfam" id="PF02769">
    <property type="entry name" value="AIRS_C"/>
    <property type="match status" value="1"/>
</dbReference>
<comment type="caution">
    <text evidence="4">The sequence shown here is derived from an EMBL/GenBank/DDBJ whole genome shotgun (WGS) entry which is preliminary data.</text>
</comment>